<dbReference type="AlphaFoldDB" id="A0A972FTC1"/>
<dbReference type="InterPro" id="IPR036390">
    <property type="entry name" value="WH_DNA-bd_sf"/>
</dbReference>
<evidence type="ECO:0000256" key="2">
    <source>
        <dbReference type="ARBA" id="ARBA00023125"/>
    </source>
</evidence>
<evidence type="ECO:0000313" key="4">
    <source>
        <dbReference type="EMBL" id="NMH27622.1"/>
    </source>
</evidence>
<comment type="caution">
    <text evidence="4">The sequence shown here is derived from an EMBL/GenBank/DDBJ whole genome shotgun (WGS) entry which is preliminary data.</text>
</comment>
<dbReference type="InterPro" id="IPR052362">
    <property type="entry name" value="HTH-GbsR_regulator"/>
</dbReference>
<dbReference type="RefSeq" id="WP_169526628.1">
    <property type="nucleotide sequence ID" value="NZ_JAAMPU010000102.1"/>
</dbReference>
<evidence type="ECO:0000313" key="5">
    <source>
        <dbReference type="Proteomes" id="UP000712080"/>
    </source>
</evidence>
<accession>A0A972FTC1</accession>
<dbReference type="PANTHER" id="PTHR38465:SF1">
    <property type="entry name" value="HTH-TYPE TRANSCRIPTIONAL REGULATOR MJ1563-RELATED"/>
    <property type="match status" value="1"/>
</dbReference>
<keyword evidence="2" id="KW-0238">DNA-binding</keyword>
<evidence type="ECO:0000256" key="1">
    <source>
        <dbReference type="ARBA" id="ARBA00023015"/>
    </source>
</evidence>
<sequence>MELEKEKAELIEMFGVHFERLYHLPPLASRILGILILDGFNNGITFEELVERTHSSKSSVSTNIQLLLKMGKINYYTVAGDRRKFFKPSPFSERLDNYLKIINFEKKIIERMINYRKETSTGALEILDLKNIVAYQQHVLDAEKMLYRTIEKFREIEQTNKNQ</sequence>
<dbReference type="GO" id="GO:0003677">
    <property type="term" value="F:DNA binding"/>
    <property type="evidence" value="ECO:0007669"/>
    <property type="project" value="UniProtKB-KW"/>
</dbReference>
<protein>
    <recommendedName>
        <fullName evidence="6">Transcriptional regulator</fullName>
    </recommendedName>
</protein>
<dbReference type="InterPro" id="IPR036388">
    <property type="entry name" value="WH-like_DNA-bd_sf"/>
</dbReference>
<dbReference type="PANTHER" id="PTHR38465">
    <property type="entry name" value="HTH-TYPE TRANSCRIPTIONAL REGULATOR MJ1563-RELATED"/>
    <property type="match status" value="1"/>
</dbReference>
<gene>
    <name evidence="4" type="ORF">G6047_06230</name>
</gene>
<organism evidence="4 5">
    <name type="scientific">Flavobacterium silvaticum</name>
    <dbReference type="NCBI Taxonomy" id="1852020"/>
    <lineage>
        <taxon>Bacteria</taxon>
        <taxon>Pseudomonadati</taxon>
        <taxon>Bacteroidota</taxon>
        <taxon>Flavobacteriia</taxon>
        <taxon>Flavobacteriales</taxon>
        <taxon>Flavobacteriaceae</taxon>
        <taxon>Flavobacterium</taxon>
    </lineage>
</organism>
<name>A0A972FTC1_9FLAO</name>
<dbReference type="EMBL" id="JAAMPU010000102">
    <property type="protein sequence ID" value="NMH27622.1"/>
    <property type="molecule type" value="Genomic_DNA"/>
</dbReference>
<evidence type="ECO:0008006" key="6">
    <source>
        <dbReference type="Google" id="ProtNLM"/>
    </source>
</evidence>
<evidence type="ECO:0000256" key="3">
    <source>
        <dbReference type="ARBA" id="ARBA00023163"/>
    </source>
</evidence>
<keyword evidence="1" id="KW-0805">Transcription regulation</keyword>
<dbReference type="SUPFAM" id="SSF46785">
    <property type="entry name" value="Winged helix' DNA-binding domain"/>
    <property type="match status" value="1"/>
</dbReference>
<dbReference type="Proteomes" id="UP000712080">
    <property type="component" value="Unassembled WGS sequence"/>
</dbReference>
<reference evidence="4" key="1">
    <citation type="submission" date="2020-02" db="EMBL/GenBank/DDBJ databases">
        <title>Flavobacterium sp. genome.</title>
        <authorList>
            <person name="Jung H.S."/>
            <person name="Baek J.H."/>
            <person name="Jeon C.O."/>
        </authorList>
    </citation>
    <scope>NUCLEOTIDE SEQUENCE</scope>
    <source>
        <strain evidence="4">SE-s28</strain>
    </source>
</reference>
<keyword evidence="5" id="KW-1185">Reference proteome</keyword>
<proteinExistence type="predicted"/>
<dbReference type="Gene3D" id="1.10.10.10">
    <property type="entry name" value="Winged helix-like DNA-binding domain superfamily/Winged helix DNA-binding domain"/>
    <property type="match status" value="1"/>
</dbReference>
<keyword evidence="3" id="KW-0804">Transcription</keyword>